<keyword evidence="2" id="KW-0436">Ligase</keyword>
<feature type="domain" description="DNA ligase D polymerase" evidence="1">
    <location>
        <begin position="23"/>
        <end position="270"/>
    </location>
</feature>
<evidence type="ECO:0000313" key="3">
    <source>
        <dbReference type="Proteomes" id="UP000192674"/>
    </source>
</evidence>
<accession>A0A1Y5Y1N8</accession>
<dbReference type="InterPro" id="IPR052171">
    <property type="entry name" value="NHEJ_LigD"/>
</dbReference>
<proteinExistence type="predicted"/>
<dbReference type="PANTHER" id="PTHR42705">
    <property type="entry name" value="BIFUNCTIONAL NON-HOMOLOGOUS END JOINING PROTEIN LIGD"/>
    <property type="match status" value="1"/>
</dbReference>
<evidence type="ECO:0000259" key="1">
    <source>
        <dbReference type="Pfam" id="PF21686"/>
    </source>
</evidence>
<dbReference type="Gene3D" id="3.90.920.10">
    <property type="entry name" value="DNA primase, PRIM domain"/>
    <property type="match status" value="1"/>
</dbReference>
<dbReference type="EMBL" id="FWXV01000007">
    <property type="protein sequence ID" value="SMD21590.1"/>
    <property type="molecule type" value="Genomic_DNA"/>
</dbReference>
<dbReference type="RefSeq" id="WP_084430869.1">
    <property type="nucleotide sequence ID" value="NZ_FWXV01000007.1"/>
</dbReference>
<protein>
    <submittedName>
        <fullName evidence="2">DNA ligase D, polymerase domain-containing protein</fullName>
    </submittedName>
</protein>
<dbReference type="Proteomes" id="UP000192674">
    <property type="component" value="Unassembled WGS sequence"/>
</dbReference>
<reference evidence="2 3" key="1">
    <citation type="submission" date="2017-04" db="EMBL/GenBank/DDBJ databases">
        <authorList>
            <person name="Afonso C.L."/>
            <person name="Miller P.J."/>
            <person name="Scott M.A."/>
            <person name="Spackman E."/>
            <person name="Goraichik I."/>
            <person name="Dimitrov K.M."/>
            <person name="Suarez D.L."/>
            <person name="Swayne D.E."/>
        </authorList>
    </citation>
    <scope>NUCLEOTIDE SEQUENCE [LARGE SCALE GENOMIC DNA]</scope>
    <source>
        <strain evidence="2 3">DSM 43828</strain>
    </source>
</reference>
<dbReference type="PANTHER" id="PTHR42705:SF2">
    <property type="entry name" value="BIFUNCTIONAL NON-HOMOLOGOUS END JOINING PROTEIN LIGD"/>
    <property type="match status" value="1"/>
</dbReference>
<organism evidence="2 3">
    <name type="scientific">Kibdelosporangium aridum</name>
    <dbReference type="NCBI Taxonomy" id="2030"/>
    <lineage>
        <taxon>Bacteria</taxon>
        <taxon>Bacillati</taxon>
        <taxon>Actinomycetota</taxon>
        <taxon>Actinomycetes</taxon>
        <taxon>Pseudonocardiales</taxon>
        <taxon>Pseudonocardiaceae</taxon>
        <taxon>Kibdelosporangium</taxon>
    </lineage>
</organism>
<dbReference type="AlphaFoldDB" id="A0A1Y5Y1N8"/>
<evidence type="ECO:0000313" key="2">
    <source>
        <dbReference type="EMBL" id="SMD21590.1"/>
    </source>
</evidence>
<dbReference type="Pfam" id="PF21686">
    <property type="entry name" value="LigD_Prim-Pol"/>
    <property type="match status" value="1"/>
</dbReference>
<gene>
    <name evidence="2" type="ORF">SAMN05661093_06902</name>
</gene>
<dbReference type="InterPro" id="IPR014145">
    <property type="entry name" value="LigD_pol_dom"/>
</dbReference>
<dbReference type="OrthoDB" id="4296267at2"/>
<sequence>MSDEERDGVKLTNLDQSLFDGATKRDLVDYLDAMAGRIIPVLADRPLSVIRILRGQGPFMQKNVPKYTPSFVQTVRLWAASSQREVSYALCNDRKTLLWFGNQRAVEYHPALIKAESDHPTHMILDLDPPEGDNFELVVKAAHLVRQALTDSGLSGAVKTSGAKGVHIFVPLQPHGIEDVAAATRALAARAERIDPDLATTAFIREDRHGKVFLDSTRAGGATVVAAYSPRMRPGLPVSFPIPWDDLESVSPGDFTVHNTVSLLGDSDPWAANMPAPQRLGDDLIEEGHTIPIARVQAMHEGKRRKRAKQSE</sequence>
<name>A0A1Y5Y1N8_KIBAR</name>
<dbReference type="GO" id="GO:0016874">
    <property type="term" value="F:ligase activity"/>
    <property type="evidence" value="ECO:0007669"/>
    <property type="project" value="UniProtKB-KW"/>
</dbReference>
<keyword evidence="3" id="KW-1185">Reference proteome</keyword>